<proteinExistence type="predicted"/>
<keyword evidence="1" id="KW-0472">Membrane</keyword>
<dbReference type="EMBL" id="GBXM01086514">
    <property type="protein sequence ID" value="JAH22063.1"/>
    <property type="molecule type" value="Transcribed_RNA"/>
</dbReference>
<accession>A0A0E9R156</accession>
<keyword evidence="1" id="KW-1133">Transmembrane helix</keyword>
<keyword evidence="1" id="KW-0812">Transmembrane</keyword>
<name>A0A0E9R156_ANGAN</name>
<evidence type="ECO:0000256" key="1">
    <source>
        <dbReference type="SAM" id="Phobius"/>
    </source>
</evidence>
<sequence>MNVCILDGQKMNTSTSYVKIFISTGLTAMLIIPVVDQNIFCFVLNRNYKGI</sequence>
<protein>
    <submittedName>
        <fullName evidence="2">Uncharacterized protein</fullName>
    </submittedName>
</protein>
<dbReference type="AlphaFoldDB" id="A0A0E9R156"/>
<organism evidence="2">
    <name type="scientific">Anguilla anguilla</name>
    <name type="common">European freshwater eel</name>
    <name type="synonym">Muraena anguilla</name>
    <dbReference type="NCBI Taxonomy" id="7936"/>
    <lineage>
        <taxon>Eukaryota</taxon>
        <taxon>Metazoa</taxon>
        <taxon>Chordata</taxon>
        <taxon>Craniata</taxon>
        <taxon>Vertebrata</taxon>
        <taxon>Euteleostomi</taxon>
        <taxon>Actinopterygii</taxon>
        <taxon>Neopterygii</taxon>
        <taxon>Teleostei</taxon>
        <taxon>Anguilliformes</taxon>
        <taxon>Anguillidae</taxon>
        <taxon>Anguilla</taxon>
    </lineage>
</organism>
<evidence type="ECO:0000313" key="2">
    <source>
        <dbReference type="EMBL" id="JAH22063.1"/>
    </source>
</evidence>
<reference evidence="2" key="2">
    <citation type="journal article" date="2015" name="Fish Shellfish Immunol.">
        <title>Early steps in the European eel (Anguilla anguilla)-Vibrio vulnificus interaction in the gills: Role of the RtxA13 toxin.</title>
        <authorList>
            <person name="Callol A."/>
            <person name="Pajuelo D."/>
            <person name="Ebbesson L."/>
            <person name="Teles M."/>
            <person name="MacKenzie S."/>
            <person name="Amaro C."/>
        </authorList>
    </citation>
    <scope>NUCLEOTIDE SEQUENCE</scope>
</reference>
<reference evidence="2" key="1">
    <citation type="submission" date="2014-11" db="EMBL/GenBank/DDBJ databases">
        <authorList>
            <person name="Amaro Gonzalez C."/>
        </authorList>
    </citation>
    <scope>NUCLEOTIDE SEQUENCE</scope>
</reference>
<feature type="transmembrane region" description="Helical" evidence="1">
    <location>
        <begin position="20"/>
        <end position="44"/>
    </location>
</feature>